<sequence>MSLALLPSTPLTSGRTSIQEALAASPSASKRPKLSLNTSTVPSGFGKGVTSLRLETLSATSPTARNTFQNRDGAKAKDDATRGKVTLTPLLTNMSPISASQPTAESVLCHGIPDASVLTASPVASLPSQIPYILPQNTSSILTNGPIKRPGSQDSESSRSRASSPKRVAFRIDLTEDIKTTMYTFKHSDICQSPALMSVSEASRSRSQELATEEPARARDGVQEAAKAVPRPGIKRASFDLEETDDRACPTTPVAGRAKRQKWVWTLGSD</sequence>
<keyword evidence="3" id="KW-1185">Reference proteome</keyword>
<name>A0A6A6PGA8_9PEZI</name>
<dbReference type="GeneID" id="54478731"/>
<dbReference type="EMBL" id="MU001642">
    <property type="protein sequence ID" value="KAF2478965.1"/>
    <property type="molecule type" value="Genomic_DNA"/>
</dbReference>
<accession>A0A6A6PGA8</accession>
<dbReference type="OrthoDB" id="5206740at2759"/>
<feature type="region of interest" description="Disordered" evidence="1">
    <location>
        <begin position="137"/>
        <end position="168"/>
    </location>
</feature>
<feature type="compositionally biased region" description="Low complexity" evidence="1">
    <location>
        <begin position="149"/>
        <end position="163"/>
    </location>
</feature>
<feature type="compositionally biased region" description="Low complexity" evidence="1">
    <location>
        <begin position="1"/>
        <end position="13"/>
    </location>
</feature>
<dbReference type="RefSeq" id="XP_033585535.1">
    <property type="nucleotide sequence ID" value="XM_033737729.1"/>
</dbReference>
<evidence type="ECO:0000313" key="2">
    <source>
        <dbReference type="EMBL" id="KAF2478965.1"/>
    </source>
</evidence>
<evidence type="ECO:0000256" key="1">
    <source>
        <dbReference type="SAM" id="MobiDB-lite"/>
    </source>
</evidence>
<feature type="region of interest" description="Disordered" evidence="1">
    <location>
        <begin position="1"/>
        <end position="42"/>
    </location>
</feature>
<evidence type="ECO:0000313" key="3">
    <source>
        <dbReference type="Proteomes" id="UP000799767"/>
    </source>
</evidence>
<dbReference type="AlphaFoldDB" id="A0A6A6PGA8"/>
<feature type="region of interest" description="Disordered" evidence="1">
    <location>
        <begin position="201"/>
        <end position="255"/>
    </location>
</feature>
<protein>
    <submittedName>
        <fullName evidence="2">Uncharacterized protein</fullName>
    </submittedName>
</protein>
<dbReference type="Proteomes" id="UP000799767">
    <property type="component" value="Unassembled WGS sequence"/>
</dbReference>
<reference evidence="2" key="1">
    <citation type="journal article" date="2020" name="Stud. Mycol.">
        <title>101 Dothideomycetes genomes: a test case for predicting lifestyles and emergence of pathogens.</title>
        <authorList>
            <person name="Haridas S."/>
            <person name="Albert R."/>
            <person name="Binder M."/>
            <person name="Bloem J."/>
            <person name="Labutti K."/>
            <person name="Salamov A."/>
            <person name="Andreopoulos B."/>
            <person name="Baker S."/>
            <person name="Barry K."/>
            <person name="Bills G."/>
            <person name="Bluhm B."/>
            <person name="Cannon C."/>
            <person name="Castanera R."/>
            <person name="Culley D."/>
            <person name="Daum C."/>
            <person name="Ezra D."/>
            <person name="Gonzalez J."/>
            <person name="Henrissat B."/>
            <person name="Kuo A."/>
            <person name="Liang C."/>
            <person name="Lipzen A."/>
            <person name="Lutzoni F."/>
            <person name="Magnuson J."/>
            <person name="Mondo S."/>
            <person name="Nolan M."/>
            <person name="Ohm R."/>
            <person name="Pangilinan J."/>
            <person name="Park H.-J."/>
            <person name="Ramirez L."/>
            <person name="Alfaro M."/>
            <person name="Sun H."/>
            <person name="Tritt A."/>
            <person name="Yoshinaga Y."/>
            <person name="Zwiers L.-H."/>
            <person name="Turgeon B."/>
            <person name="Goodwin S."/>
            <person name="Spatafora J."/>
            <person name="Crous P."/>
            <person name="Grigoriev I."/>
        </authorList>
    </citation>
    <scope>NUCLEOTIDE SEQUENCE</scope>
    <source>
        <strain evidence="2">CBS 113389</strain>
    </source>
</reference>
<proteinExistence type="predicted"/>
<organism evidence="2 3">
    <name type="scientific">Neohortaea acidophila</name>
    <dbReference type="NCBI Taxonomy" id="245834"/>
    <lineage>
        <taxon>Eukaryota</taxon>
        <taxon>Fungi</taxon>
        <taxon>Dikarya</taxon>
        <taxon>Ascomycota</taxon>
        <taxon>Pezizomycotina</taxon>
        <taxon>Dothideomycetes</taxon>
        <taxon>Dothideomycetidae</taxon>
        <taxon>Mycosphaerellales</taxon>
        <taxon>Teratosphaeriaceae</taxon>
        <taxon>Neohortaea</taxon>
    </lineage>
</organism>
<gene>
    <name evidence="2" type="ORF">BDY17DRAFT_327774</name>
</gene>